<organism evidence="1 2">
    <name type="scientific">Oceanospirillum linum</name>
    <dbReference type="NCBI Taxonomy" id="966"/>
    <lineage>
        <taxon>Bacteria</taxon>
        <taxon>Pseudomonadati</taxon>
        <taxon>Pseudomonadota</taxon>
        <taxon>Gammaproteobacteria</taxon>
        <taxon>Oceanospirillales</taxon>
        <taxon>Oceanospirillaceae</taxon>
        <taxon>Oceanospirillum</taxon>
    </lineage>
</organism>
<dbReference type="RefSeq" id="WP_078320550.1">
    <property type="nucleotide sequence ID" value="NZ_FXTS01000009.1"/>
</dbReference>
<gene>
    <name evidence="1" type="ORF">BTA35_0214580</name>
</gene>
<dbReference type="AlphaFoldDB" id="A0A1T1H8N8"/>
<proteinExistence type="predicted"/>
<comment type="caution">
    <text evidence="1">The sequence shown here is derived from an EMBL/GenBank/DDBJ whole genome shotgun (WGS) entry which is preliminary data.</text>
</comment>
<sequence length="108" mass="12258">MPHKKQAAPTKKAARLKKPTKNIIALHYLMTRSLNKKEAAALYWETALPTTISELHHKHGLEFEKAREPSRPRPDGGVSHFTRYTLKESSKAKARALLGQYQMPEGLK</sequence>
<keyword evidence="2" id="KW-1185">Reference proteome</keyword>
<dbReference type="STRING" id="966.BTA35_0214580"/>
<reference evidence="1" key="1">
    <citation type="submission" date="2017-02" db="EMBL/GenBank/DDBJ databases">
        <title>Draft Genome Sequence of the Salt Water Bacterium Oceanospirillum linum ATCC 11336.</title>
        <authorList>
            <person name="Trachtenberg A.M."/>
            <person name="Carney J.G."/>
            <person name="Linnane J.D."/>
            <person name="Rheaume B.A."/>
            <person name="Pitts N.L."/>
            <person name="Mykles D.L."/>
            <person name="Maclea K.S."/>
        </authorList>
    </citation>
    <scope>NUCLEOTIDE SEQUENCE [LARGE SCALE GENOMIC DNA]</scope>
    <source>
        <strain evidence="1">ATCC 11336</strain>
    </source>
</reference>
<accession>A0A1T1H8N8</accession>
<evidence type="ECO:0000313" key="1">
    <source>
        <dbReference type="EMBL" id="OOV86202.1"/>
    </source>
</evidence>
<protein>
    <submittedName>
        <fullName evidence="1">Uncharacterized protein</fullName>
    </submittedName>
</protein>
<dbReference type="Proteomes" id="UP000190064">
    <property type="component" value="Unassembled WGS sequence"/>
</dbReference>
<name>A0A1T1H8N8_OCELI</name>
<evidence type="ECO:0000313" key="2">
    <source>
        <dbReference type="Proteomes" id="UP000190064"/>
    </source>
</evidence>
<dbReference type="EMBL" id="MTSD02000008">
    <property type="protein sequence ID" value="OOV86202.1"/>
    <property type="molecule type" value="Genomic_DNA"/>
</dbReference>